<keyword evidence="9 13" id="KW-0418">Kinase</keyword>
<evidence type="ECO:0000256" key="5">
    <source>
        <dbReference type="ARBA" id="ARBA00022516"/>
    </source>
</evidence>
<accession>A0A2J8BAL6</accession>
<dbReference type="InterPro" id="IPR027417">
    <property type="entry name" value="P-loop_NTPase"/>
</dbReference>
<organism evidence="14 15">
    <name type="scientific">Megasphaera hutchinsoni</name>
    <dbReference type="NCBI Taxonomy" id="1588748"/>
    <lineage>
        <taxon>Bacteria</taxon>
        <taxon>Bacillati</taxon>
        <taxon>Bacillota</taxon>
        <taxon>Negativicutes</taxon>
        <taxon>Veillonellales</taxon>
        <taxon>Veillonellaceae</taxon>
        <taxon>Megasphaera</taxon>
    </lineage>
</organism>
<evidence type="ECO:0000256" key="2">
    <source>
        <dbReference type="ARBA" id="ARBA00004870"/>
    </source>
</evidence>
<gene>
    <name evidence="13" type="primary">lpxK</name>
    <name evidence="14" type="ORF">CAL30_03745</name>
</gene>
<dbReference type="PANTHER" id="PTHR42724">
    <property type="entry name" value="TETRAACYLDISACCHARIDE 4'-KINASE"/>
    <property type="match status" value="1"/>
</dbReference>
<dbReference type="SUPFAM" id="SSF52540">
    <property type="entry name" value="P-loop containing nucleoside triphosphate hydrolases"/>
    <property type="match status" value="1"/>
</dbReference>
<proteinExistence type="inferred from homology"/>
<evidence type="ECO:0000256" key="11">
    <source>
        <dbReference type="ARBA" id="ARBA00023098"/>
    </source>
</evidence>
<keyword evidence="7 13" id="KW-0808">Transferase</keyword>
<comment type="catalytic activity">
    <reaction evidence="13">
        <text>a lipid A disaccharide + ATP = a lipid IVA + ADP + H(+)</text>
        <dbReference type="Rhea" id="RHEA:67840"/>
        <dbReference type="ChEBI" id="CHEBI:15378"/>
        <dbReference type="ChEBI" id="CHEBI:30616"/>
        <dbReference type="ChEBI" id="CHEBI:176343"/>
        <dbReference type="ChEBI" id="CHEBI:176425"/>
        <dbReference type="ChEBI" id="CHEBI:456216"/>
        <dbReference type="EC" id="2.7.1.130"/>
    </reaction>
</comment>
<protein>
    <recommendedName>
        <fullName evidence="4 13">Tetraacyldisaccharide 4'-kinase</fullName>
        <ecNumber evidence="3 13">2.7.1.130</ecNumber>
    </recommendedName>
    <alternativeName>
        <fullName evidence="12 13">Lipid A 4'-kinase</fullName>
    </alternativeName>
</protein>
<evidence type="ECO:0000256" key="3">
    <source>
        <dbReference type="ARBA" id="ARBA00012071"/>
    </source>
</evidence>
<dbReference type="GO" id="GO:0005886">
    <property type="term" value="C:plasma membrane"/>
    <property type="evidence" value="ECO:0007669"/>
    <property type="project" value="TreeGrafter"/>
</dbReference>
<evidence type="ECO:0000256" key="6">
    <source>
        <dbReference type="ARBA" id="ARBA00022556"/>
    </source>
</evidence>
<dbReference type="UniPathway" id="UPA00359">
    <property type="reaction ID" value="UER00482"/>
</dbReference>
<dbReference type="AlphaFoldDB" id="A0A2J8BAL6"/>
<evidence type="ECO:0000256" key="10">
    <source>
        <dbReference type="ARBA" id="ARBA00022840"/>
    </source>
</evidence>
<dbReference type="HAMAP" id="MF_00409">
    <property type="entry name" value="LpxK"/>
    <property type="match status" value="1"/>
</dbReference>
<reference evidence="14 15" key="1">
    <citation type="submission" date="2017-05" db="EMBL/GenBank/DDBJ databases">
        <authorList>
            <person name="Song R."/>
            <person name="Chenine A.L."/>
            <person name="Ruprecht R.M."/>
        </authorList>
    </citation>
    <scope>NUCLEOTIDE SEQUENCE [LARGE SCALE GENOMIC DNA]</scope>
    <source>
        <strain evidence="14 15">KA00229</strain>
    </source>
</reference>
<evidence type="ECO:0000313" key="14">
    <source>
        <dbReference type="EMBL" id="PNH21807.1"/>
    </source>
</evidence>
<dbReference type="GO" id="GO:0009245">
    <property type="term" value="P:lipid A biosynthetic process"/>
    <property type="evidence" value="ECO:0007669"/>
    <property type="project" value="UniProtKB-UniRule"/>
</dbReference>
<dbReference type="GO" id="GO:0009029">
    <property type="term" value="F:lipid-A 4'-kinase activity"/>
    <property type="evidence" value="ECO:0007669"/>
    <property type="project" value="UniProtKB-UniRule"/>
</dbReference>
<name>A0A2J8BAL6_9FIRM</name>
<dbReference type="Proteomes" id="UP000242958">
    <property type="component" value="Unassembled WGS sequence"/>
</dbReference>
<keyword evidence="5 13" id="KW-0444">Lipid biosynthesis</keyword>
<evidence type="ECO:0000256" key="1">
    <source>
        <dbReference type="ARBA" id="ARBA00002274"/>
    </source>
</evidence>
<dbReference type="Pfam" id="PF02606">
    <property type="entry name" value="LpxK"/>
    <property type="match status" value="1"/>
</dbReference>
<keyword evidence="10 13" id="KW-0067">ATP-binding</keyword>
<dbReference type="InterPro" id="IPR003758">
    <property type="entry name" value="LpxK"/>
</dbReference>
<comment type="pathway">
    <text evidence="2 13">Glycolipid biosynthesis; lipid IV(A) biosynthesis; lipid IV(A) from (3R)-3-hydroxytetradecanoyl-[acyl-carrier-protein] and UDP-N-acetyl-alpha-D-glucosamine: step 6/6.</text>
</comment>
<dbReference type="EC" id="2.7.1.130" evidence="3 13"/>
<evidence type="ECO:0000256" key="13">
    <source>
        <dbReference type="HAMAP-Rule" id="MF_00409"/>
    </source>
</evidence>
<dbReference type="EMBL" id="NFMF01000005">
    <property type="protein sequence ID" value="PNH21807.1"/>
    <property type="molecule type" value="Genomic_DNA"/>
</dbReference>
<dbReference type="GO" id="GO:0005524">
    <property type="term" value="F:ATP binding"/>
    <property type="evidence" value="ECO:0007669"/>
    <property type="project" value="UniProtKB-UniRule"/>
</dbReference>
<comment type="function">
    <text evidence="1 13">Transfers the gamma-phosphate of ATP to the 4'-position of a tetraacyldisaccharide 1-phosphate intermediate (termed DS-1-P) to form tetraacyldisaccharide 1,4'-bis-phosphate (lipid IVA).</text>
</comment>
<evidence type="ECO:0000256" key="7">
    <source>
        <dbReference type="ARBA" id="ARBA00022679"/>
    </source>
</evidence>
<comment type="similarity">
    <text evidence="13">Belongs to the LpxK family.</text>
</comment>
<sequence>MIVGIRNVISRYFHKLMTNASLSLWDRCVVFFLQGLSYVYRFAVTLMRMLYIWQIRRSYRVSAAVISIGNITVGGTGKTPFTCFLAKYLYDHHKNVAVLTRGYRSQAEATGVLVSDGEKIVTTSALGGDEACVMARLLMHIPVWAGRKRYQNALHSIEKFNTNVFVLDDGFQHWQLVRDLDIVLLDGTNPFGNGYVLPRGILREPVPQLRRADIIVLTKAGKLTVAKKQALATYIRRYNKTAPLVEAVTEVVACIPFSAWVQRMGENNCVLEKRQRVITISALGNPLDFEETVQRQGYQVVSTRRYADHHRYEAADYQTWRLLAQQYQAVCITTEKDAVKIEAVQVKDIPLYVLSIEMKWTHGREEAERVLWKKIGA</sequence>
<evidence type="ECO:0000313" key="15">
    <source>
        <dbReference type="Proteomes" id="UP000242958"/>
    </source>
</evidence>
<feature type="binding site" evidence="13">
    <location>
        <begin position="72"/>
        <end position="79"/>
    </location>
    <ligand>
        <name>ATP</name>
        <dbReference type="ChEBI" id="CHEBI:30616"/>
    </ligand>
</feature>
<keyword evidence="6 13" id="KW-0441">Lipid A biosynthesis</keyword>
<comment type="caution">
    <text evidence="14">The sequence shown here is derived from an EMBL/GenBank/DDBJ whole genome shotgun (WGS) entry which is preliminary data.</text>
</comment>
<dbReference type="PANTHER" id="PTHR42724:SF1">
    <property type="entry name" value="TETRAACYLDISACCHARIDE 4'-KINASE, MITOCHONDRIAL-RELATED"/>
    <property type="match status" value="1"/>
</dbReference>
<keyword evidence="11 13" id="KW-0443">Lipid metabolism</keyword>
<evidence type="ECO:0000256" key="12">
    <source>
        <dbReference type="ARBA" id="ARBA00029757"/>
    </source>
</evidence>
<evidence type="ECO:0000256" key="8">
    <source>
        <dbReference type="ARBA" id="ARBA00022741"/>
    </source>
</evidence>
<evidence type="ECO:0000256" key="9">
    <source>
        <dbReference type="ARBA" id="ARBA00022777"/>
    </source>
</evidence>
<evidence type="ECO:0000256" key="4">
    <source>
        <dbReference type="ARBA" id="ARBA00016436"/>
    </source>
</evidence>
<dbReference type="NCBIfam" id="TIGR00682">
    <property type="entry name" value="lpxK"/>
    <property type="match status" value="1"/>
</dbReference>
<keyword evidence="8 13" id="KW-0547">Nucleotide-binding</keyword>
<dbReference type="GO" id="GO:0009244">
    <property type="term" value="P:lipopolysaccharide core region biosynthetic process"/>
    <property type="evidence" value="ECO:0007669"/>
    <property type="project" value="TreeGrafter"/>
</dbReference>